<gene>
    <name evidence="1" type="ORF">J2T07_000414</name>
</gene>
<protein>
    <submittedName>
        <fullName evidence="1">Uncharacterized protein</fullName>
    </submittedName>
</protein>
<sequence>MATIDLRRLITADSLVDTGRTPRKPILPWLDGLIEKAAAIAKRGGKIASSEFSAVQNNFSLLTLLTSGTTAARRECIDQIRHAIAERAMDEVVQPWVNLARLDRIDGDVKGSAKKLAALRRLAIHGRVTLDGVSIGSESDRHFAASVFAGEYFHLSISSTDELTRHFRRIERLFGRKEHPLFAEQQIIAGTHHRDMGMVNAGLSNRAWFTDARTRLAGMYYRAVWAAQQGAFQPSEKLAIELLRLPVPIANAVPDHVMVRILFRAALLRLACGDTACATELFQRTEEYAECLADAEYAARAGAELERLGGLTTWREAAATSGYRIFRDVPPFFDGRWDSEIAWRLEQLRDRVHGLRHLSSCSVDGVAYA</sequence>
<reference evidence="1 2" key="1">
    <citation type="submission" date="2023-07" db="EMBL/GenBank/DDBJ databases">
        <title>Sorghum-associated microbial communities from plants grown in Nebraska, USA.</title>
        <authorList>
            <person name="Schachtman D."/>
        </authorList>
    </citation>
    <scope>NUCLEOTIDE SEQUENCE [LARGE SCALE GENOMIC DNA]</scope>
    <source>
        <strain evidence="1 2">CC60</strain>
    </source>
</reference>
<organism evidence="1 2">
    <name type="scientific">Luteibacter jiangsuensis</name>
    <dbReference type="NCBI Taxonomy" id="637577"/>
    <lineage>
        <taxon>Bacteria</taxon>
        <taxon>Pseudomonadati</taxon>
        <taxon>Pseudomonadota</taxon>
        <taxon>Gammaproteobacteria</taxon>
        <taxon>Lysobacterales</taxon>
        <taxon>Rhodanobacteraceae</taxon>
        <taxon>Luteibacter</taxon>
    </lineage>
</organism>
<dbReference type="RefSeq" id="WP_306846907.1">
    <property type="nucleotide sequence ID" value="NZ_JAUSSK010000001.1"/>
</dbReference>
<proteinExistence type="predicted"/>
<keyword evidence="2" id="KW-1185">Reference proteome</keyword>
<evidence type="ECO:0000313" key="1">
    <source>
        <dbReference type="EMBL" id="MDQ0008255.1"/>
    </source>
</evidence>
<dbReference type="EMBL" id="JAUSSK010000001">
    <property type="protein sequence ID" value="MDQ0008255.1"/>
    <property type="molecule type" value="Genomic_DNA"/>
</dbReference>
<name>A0ABT9STD4_9GAMM</name>
<evidence type="ECO:0000313" key="2">
    <source>
        <dbReference type="Proteomes" id="UP001237737"/>
    </source>
</evidence>
<accession>A0ABT9STD4</accession>
<comment type="caution">
    <text evidence="1">The sequence shown here is derived from an EMBL/GenBank/DDBJ whole genome shotgun (WGS) entry which is preliminary data.</text>
</comment>
<dbReference type="Proteomes" id="UP001237737">
    <property type="component" value="Unassembled WGS sequence"/>
</dbReference>